<sequence length="85" mass="10145">MTEKYFLKFIDHFIKHVKPSTEEPVLFLLNNHSSHVNIYVVEKAKENNIFMLSFPPHCFHNLQPLLYYVEVYGPFKNYLNRAQTA</sequence>
<organism evidence="2 3">
    <name type="scientific">Parnassius mnemosyne</name>
    <name type="common">clouded apollo</name>
    <dbReference type="NCBI Taxonomy" id="213953"/>
    <lineage>
        <taxon>Eukaryota</taxon>
        <taxon>Metazoa</taxon>
        <taxon>Ecdysozoa</taxon>
        <taxon>Arthropoda</taxon>
        <taxon>Hexapoda</taxon>
        <taxon>Insecta</taxon>
        <taxon>Pterygota</taxon>
        <taxon>Neoptera</taxon>
        <taxon>Endopterygota</taxon>
        <taxon>Lepidoptera</taxon>
        <taxon>Glossata</taxon>
        <taxon>Ditrysia</taxon>
        <taxon>Papilionoidea</taxon>
        <taxon>Papilionidae</taxon>
        <taxon>Parnassiinae</taxon>
        <taxon>Parnassini</taxon>
        <taxon>Parnassius</taxon>
        <taxon>Driopa</taxon>
    </lineage>
</organism>
<dbReference type="GO" id="GO:0003676">
    <property type="term" value="F:nucleic acid binding"/>
    <property type="evidence" value="ECO:0007669"/>
    <property type="project" value="InterPro"/>
</dbReference>
<accession>A0AAV1KUY7</accession>
<dbReference type="AlphaFoldDB" id="A0AAV1KUY7"/>
<evidence type="ECO:0000313" key="2">
    <source>
        <dbReference type="EMBL" id="CAK1586828.1"/>
    </source>
</evidence>
<dbReference type="Proteomes" id="UP001314205">
    <property type="component" value="Unassembled WGS sequence"/>
</dbReference>
<dbReference type="EMBL" id="CAVLGL010000081">
    <property type="protein sequence ID" value="CAK1586828.1"/>
    <property type="molecule type" value="Genomic_DNA"/>
</dbReference>
<dbReference type="Pfam" id="PF03184">
    <property type="entry name" value="DDE_1"/>
    <property type="match status" value="1"/>
</dbReference>
<name>A0AAV1KUY7_9NEOP</name>
<comment type="caution">
    <text evidence="2">The sequence shown here is derived from an EMBL/GenBank/DDBJ whole genome shotgun (WGS) entry which is preliminary data.</text>
</comment>
<reference evidence="2 3" key="1">
    <citation type="submission" date="2023-11" db="EMBL/GenBank/DDBJ databases">
        <authorList>
            <person name="Hedman E."/>
            <person name="Englund M."/>
            <person name="Stromberg M."/>
            <person name="Nyberg Akerstrom W."/>
            <person name="Nylinder S."/>
            <person name="Jareborg N."/>
            <person name="Kallberg Y."/>
            <person name="Kronander E."/>
        </authorList>
    </citation>
    <scope>NUCLEOTIDE SEQUENCE [LARGE SCALE GENOMIC DNA]</scope>
</reference>
<feature type="domain" description="DDE-1" evidence="1">
    <location>
        <begin position="1"/>
        <end position="81"/>
    </location>
</feature>
<evidence type="ECO:0000259" key="1">
    <source>
        <dbReference type="Pfam" id="PF03184"/>
    </source>
</evidence>
<evidence type="ECO:0000313" key="3">
    <source>
        <dbReference type="Proteomes" id="UP001314205"/>
    </source>
</evidence>
<proteinExistence type="predicted"/>
<keyword evidence="3" id="KW-1185">Reference proteome</keyword>
<gene>
    <name evidence="2" type="ORF">PARMNEM_LOCUS7729</name>
</gene>
<protein>
    <recommendedName>
        <fullName evidence="1">DDE-1 domain-containing protein</fullName>
    </recommendedName>
</protein>
<dbReference type="InterPro" id="IPR004875">
    <property type="entry name" value="DDE_SF_endonuclease_dom"/>
</dbReference>